<evidence type="ECO:0000256" key="8">
    <source>
        <dbReference type="ARBA" id="ARBA00023224"/>
    </source>
</evidence>
<evidence type="ECO:0000313" key="12">
    <source>
        <dbReference type="EMBL" id="KAK4014789.1"/>
    </source>
</evidence>
<feature type="transmembrane region" description="Helical" evidence="10">
    <location>
        <begin position="110"/>
        <end position="131"/>
    </location>
</feature>
<evidence type="ECO:0000313" key="13">
    <source>
        <dbReference type="Proteomes" id="UP001234178"/>
    </source>
</evidence>
<dbReference type="SUPFAM" id="SSF81321">
    <property type="entry name" value="Family A G protein-coupled receptor-like"/>
    <property type="match status" value="1"/>
</dbReference>
<dbReference type="PANTHER" id="PTHR45695:SF30">
    <property type="entry name" value="GASTRIN_CHOLECYSTOKININ TYPE B RECEPTOR"/>
    <property type="match status" value="1"/>
</dbReference>
<dbReference type="PRINTS" id="PR01012">
    <property type="entry name" value="NRPEPTIDEYR"/>
</dbReference>
<protein>
    <recommendedName>
        <fullName evidence="11">G-protein coupled receptors family 1 profile domain-containing protein</fullName>
    </recommendedName>
</protein>
<evidence type="ECO:0000256" key="4">
    <source>
        <dbReference type="ARBA" id="ARBA00022989"/>
    </source>
</evidence>
<comment type="similarity">
    <text evidence="2 9">Belongs to the G-protein coupled receptor 1 family.</text>
</comment>
<evidence type="ECO:0000256" key="5">
    <source>
        <dbReference type="ARBA" id="ARBA00023040"/>
    </source>
</evidence>
<evidence type="ECO:0000256" key="2">
    <source>
        <dbReference type="ARBA" id="ARBA00010663"/>
    </source>
</evidence>
<keyword evidence="5 9" id="KW-0297">G-protein coupled receptor</keyword>
<dbReference type="Proteomes" id="UP001234178">
    <property type="component" value="Unassembled WGS sequence"/>
</dbReference>
<dbReference type="EMBL" id="JAOYFB010000004">
    <property type="protein sequence ID" value="KAK4014789.1"/>
    <property type="molecule type" value="Genomic_DNA"/>
</dbReference>
<feature type="transmembrane region" description="Helical" evidence="10">
    <location>
        <begin position="152"/>
        <end position="171"/>
    </location>
</feature>
<evidence type="ECO:0000256" key="9">
    <source>
        <dbReference type="RuleBase" id="RU000688"/>
    </source>
</evidence>
<sequence>MDYLVVMDINPANGTDWPESPHRPWYRYNVWVSGALCTVYGLVFCAGLIGNILVAVVVLRGSRTMRRCVTNLFLVNLAFADLLVVLACLPFTLVAHLIYPWVLGSFICKLVPYLQGVSVCASVYTLVAVAVERYWSISSPWKKRLSSRCCRIIIGFIWIGSAIITLPWLIVFRQDYVSDTLVCTEKWPDPLMGDAYYAVAHLTLCYVLPLVIIAACYALICRQIWCRQIPGSGEQGLNYRHRCHHYNNRRRYNGVGGRLNLHRAKIRALRMLAIVVAAFALSWFPLYATFTRLKFTKAMSDGEAEFWEMLMPVAQWLSSANSCVNPLLYHFLDPKFRSGFKQLLCSDGVAGGEGGQEGRQQRHQNYLNAAATATPEPFSPPLRARFHNMQPTSQTTAQQQQYGNEWV</sequence>
<feature type="transmembrane region" description="Helical" evidence="10">
    <location>
        <begin position="30"/>
        <end position="59"/>
    </location>
</feature>
<evidence type="ECO:0000256" key="7">
    <source>
        <dbReference type="ARBA" id="ARBA00023170"/>
    </source>
</evidence>
<dbReference type="PRINTS" id="PR00237">
    <property type="entry name" value="GPCRRHODOPSN"/>
</dbReference>
<dbReference type="InterPro" id="IPR000276">
    <property type="entry name" value="GPCR_Rhodpsn"/>
</dbReference>
<dbReference type="CDD" id="cd14993">
    <property type="entry name" value="7tmA_CCKR-like"/>
    <property type="match status" value="1"/>
</dbReference>
<comment type="subcellular location">
    <subcellularLocation>
        <location evidence="1">Membrane</location>
        <topology evidence="1">Multi-pass membrane protein</topology>
    </subcellularLocation>
</comment>
<feature type="domain" description="G-protein coupled receptors family 1 profile" evidence="11">
    <location>
        <begin position="50"/>
        <end position="329"/>
    </location>
</feature>
<keyword evidence="8 9" id="KW-0807">Transducer</keyword>
<feature type="transmembrane region" description="Helical" evidence="10">
    <location>
        <begin position="268"/>
        <end position="290"/>
    </location>
</feature>
<keyword evidence="7 9" id="KW-0675">Receptor</keyword>
<feature type="transmembrane region" description="Helical" evidence="10">
    <location>
        <begin position="195"/>
        <end position="220"/>
    </location>
</feature>
<keyword evidence="6 10" id="KW-0472">Membrane</keyword>
<evidence type="ECO:0000256" key="6">
    <source>
        <dbReference type="ARBA" id="ARBA00023136"/>
    </source>
</evidence>
<feature type="transmembrane region" description="Helical" evidence="10">
    <location>
        <begin position="71"/>
        <end position="98"/>
    </location>
</feature>
<reference evidence="12 13" key="1">
    <citation type="journal article" date="2023" name="Nucleic Acids Res.">
        <title>The hologenome of Daphnia magna reveals possible DNA methylation and microbiome-mediated evolution of the host genome.</title>
        <authorList>
            <person name="Chaturvedi A."/>
            <person name="Li X."/>
            <person name="Dhandapani V."/>
            <person name="Marshall H."/>
            <person name="Kissane S."/>
            <person name="Cuenca-Cambronero M."/>
            <person name="Asole G."/>
            <person name="Calvet F."/>
            <person name="Ruiz-Romero M."/>
            <person name="Marangio P."/>
            <person name="Guigo R."/>
            <person name="Rago D."/>
            <person name="Mirbahai L."/>
            <person name="Eastwood N."/>
            <person name="Colbourne J.K."/>
            <person name="Zhou J."/>
            <person name="Mallon E."/>
            <person name="Orsini L."/>
        </authorList>
    </citation>
    <scope>NUCLEOTIDE SEQUENCE [LARGE SCALE GENOMIC DNA]</scope>
    <source>
        <strain evidence="12">LRV0_1</strain>
    </source>
</reference>
<dbReference type="Gene3D" id="1.20.1070.10">
    <property type="entry name" value="Rhodopsin 7-helix transmembrane proteins"/>
    <property type="match status" value="1"/>
</dbReference>
<accession>A0ABQ9ZPD6</accession>
<organism evidence="12 13">
    <name type="scientific">Daphnia magna</name>
    <dbReference type="NCBI Taxonomy" id="35525"/>
    <lineage>
        <taxon>Eukaryota</taxon>
        <taxon>Metazoa</taxon>
        <taxon>Ecdysozoa</taxon>
        <taxon>Arthropoda</taxon>
        <taxon>Crustacea</taxon>
        <taxon>Branchiopoda</taxon>
        <taxon>Diplostraca</taxon>
        <taxon>Cladocera</taxon>
        <taxon>Anomopoda</taxon>
        <taxon>Daphniidae</taxon>
        <taxon>Daphnia</taxon>
    </lineage>
</organism>
<evidence type="ECO:0000256" key="10">
    <source>
        <dbReference type="SAM" id="Phobius"/>
    </source>
</evidence>
<gene>
    <name evidence="12" type="ORF">OUZ56_027298</name>
</gene>
<dbReference type="Pfam" id="PF00001">
    <property type="entry name" value="7tm_1"/>
    <property type="match status" value="1"/>
</dbReference>
<evidence type="ECO:0000256" key="1">
    <source>
        <dbReference type="ARBA" id="ARBA00004141"/>
    </source>
</evidence>
<dbReference type="PROSITE" id="PS50262">
    <property type="entry name" value="G_PROTEIN_RECEP_F1_2"/>
    <property type="match status" value="1"/>
</dbReference>
<name>A0ABQ9ZPD6_9CRUS</name>
<dbReference type="InterPro" id="IPR000611">
    <property type="entry name" value="NPY_rcpt"/>
</dbReference>
<dbReference type="PANTHER" id="PTHR45695">
    <property type="entry name" value="LEUCOKININ RECEPTOR-RELATED"/>
    <property type="match status" value="1"/>
</dbReference>
<evidence type="ECO:0000259" key="11">
    <source>
        <dbReference type="PROSITE" id="PS50262"/>
    </source>
</evidence>
<keyword evidence="13" id="KW-1185">Reference proteome</keyword>
<evidence type="ECO:0000256" key="3">
    <source>
        <dbReference type="ARBA" id="ARBA00022692"/>
    </source>
</evidence>
<proteinExistence type="inferred from homology"/>
<keyword evidence="3 9" id="KW-0812">Transmembrane</keyword>
<comment type="caution">
    <text evidence="12">The sequence shown here is derived from an EMBL/GenBank/DDBJ whole genome shotgun (WGS) entry which is preliminary data.</text>
</comment>
<dbReference type="PROSITE" id="PS00237">
    <property type="entry name" value="G_PROTEIN_RECEP_F1_1"/>
    <property type="match status" value="1"/>
</dbReference>
<keyword evidence="4 10" id="KW-1133">Transmembrane helix</keyword>
<dbReference type="InterPro" id="IPR017452">
    <property type="entry name" value="GPCR_Rhodpsn_7TM"/>
</dbReference>